<comment type="caution">
    <text evidence="2">The sequence shown here is derived from an EMBL/GenBank/DDBJ whole genome shotgun (WGS) entry which is preliminary data.</text>
</comment>
<evidence type="ECO:0000256" key="1">
    <source>
        <dbReference type="SAM" id="Phobius"/>
    </source>
</evidence>
<evidence type="ECO:0000313" key="2">
    <source>
        <dbReference type="EMBL" id="PWV88460.1"/>
    </source>
</evidence>
<proteinExistence type="predicted"/>
<organism evidence="2 3">
    <name type="scientific">Paenibacillus cellulosilyticus</name>
    <dbReference type="NCBI Taxonomy" id="375489"/>
    <lineage>
        <taxon>Bacteria</taxon>
        <taxon>Bacillati</taxon>
        <taxon>Bacillota</taxon>
        <taxon>Bacilli</taxon>
        <taxon>Bacillales</taxon>
        <taxon>Paenibacillaceae</taxon>
        <taxon>Paenibacillus</taxon>
    </lineage>
</organism>
<reference evidence="2 3" key="1">
    <citation type="submission" date="2018-05" db="EMBL/GenBank/DDBJ databases">
        <title>Genomic Encyclopedia of Type Strains, Phase III (KMG-III): the genomes of soil and plant-associated and newly described type strains.</title>
        <authorList>
            <person name="Whitman W."/>
        </authorList>
    </citation>
    <scope>NUCLEOTIDE SEQUENCE [LARGE SCALE GENOMIC DNA]</scope>
    <source>
        <strain evidence="2 3">CECT 5696</strain>
    </source>
</reference>
<dbReference type="AlphaFoldDB" id="A0A2V2YAH1"/>
<accession>A0A2V2YAH1</accession>
<keyword evidence="3" id="KW-1185">Reference proteome</keyword>
<dbReference type="Proteomes" id="UP000246635">
    <property type="component" value="Unassembled WGS sequence"/>
</dbReference>
<feature type="transmembrane region" description="Helical" evidence="1">
    <location>
        <begin position="32"/>
        <end position="50"/>
    </location>
</feature>
<keyword evidence="1" id="KW-1133">Transmembrane helix</keyword>
<evidence type="ECO:0000313" key="3">
    <source>
        <dbReference type="Proteomes" id="UP000246635"/>
    </source>
</evidence>
<name>A0A2V2YAH1_9BACL</name>
<keyword evidence="1" id="KW-0812">Transmembrane</keyword>
<keyword evidence="1" id="KW-0472">Membrane</keyword>
<dbReference type="EMBL" id="QGTQ01000050">
    <property type="protein sequence ID" value="PWV88460.1"/>
    <property type="molecule type" value="Genomic_DNA"/>
</dbReference>
<gene>
    <name evidence="2" type="ORF">DFQ01_1509</name>
</gene>
<protein>
    <submittedName>
        <fullName evidence="2">Uncharacterized protein</fullName>
    </submittedName>
</protein>
<sequence length="52" mass="6019">MPLFFICHELLSSTYVCVEIFDWKSIMYLRRISLVDAIIIVVTVVIVLATDE</sequence>